<dbReference type="AlphaFoldDB" id="A0A066XK39"/>
<name>A0A066XK39_COLSU</name>
<proteinExistence type="predicted"/>
<evidence type="ECO:0000256" key="1">
    <source>
        <dbReference type="SAM" id="MobiDB-lite"/>
    </source>
</evidence>
<organism evidence="2 3">
    <name type="scientific">Colletotrichum sublineola</name>
    <name type="common">Sorghum anthracnose fungus</name>
    <dbReference type="NCBI Taxonomy" id="1173701"/>
    <lineage>
        <taxon>Eukaryota</taxon>
        <taxon>Fungi</taxon>
        <taxon>Dikarya</taxon>
        <taxon>Ascomycota</taxon>
        <taxon>Pezizomycotina</taxon>
        <taxon>Sordariomycetes</taxon>
        <taxon>Hypocreomycetidae</taxon>
        <taxon>Glomerellales</taxon>
        <taxon>Glomerellaceae</taxon>
        <taxon>Colletotrichum</taxon>
        <taxon>Colletotrichum graminicola species complex</taxon>
    </lineage>
</organism>
<protein>
    <submittedName>
        <fullName evidence="2">Uncharacterized protein</fullName>
    </submittedName>
</protein>
<reference evidence="3" key="1">
    <citation type="journal article" date="2014" name="Genome Announc.">
        <title>Draft genome sequence of Colletotrichum sublineola, a destructive pathogen of cultivated sorghum.</title>
        <authorList>
            <person name="Baroncelli R."/>
            <person name="Sanz-Martin J.M."/>
            <person name="Rech G.E."/>
            <person name="Sukno S.A."/>
            <person name="Thon M.R."/>
        </authorList>
    </citation>
    <scope>NUCLEOTIDE SEQUENCE [LARGE SCALE GENOMIC DNA]</scope>
    <source>
        <strain evidence="3">TX430BB</strain>
    </source>
</reference>
<keyword evidence="3" id="KW-1185">Reference proteome</keyword>
<feature type="compositionally biased region" description="Polar residues" evidence="1">
    <location>
        <begin position="1"/>
        <end position="25"/>
    </location>
</feature>
<evidence type="ECO:0000313" key="2">
    <source>
        <dbReference type="EMBL" id="KDN68034.1"/>
    </source>
</evidence>
<dbReference type="EMBL" id="JMSE01000740">
    <property type="protein sequence ID" value="KDN68034.1"/>
    <property type="molecule type" value="Genomic_DNA"/>
</dbReference>
<comment type="caution">
    <text evidence="2">The sequence shown here is derived from an EMBL/GenBank/DDBJ whole genome shotgun (WGS) entry which is preliminary data.</text>
</comment>
<evidence type="ECO:0000313" key="3">
    <source>
        <dbReference type="Proteomes" id="UP000027238"/>
    </source>
</evidence>
<sequence length="89" mass="9758">MFPFSLLQQTSFTSSDPNLSSPARTNSDNEDNNDNNNNDDEDNRDENDDDEWPQPQPAARAGCSHSPARPAAGTARGLLKSLKDPTLQK</sequence>
<accession>A0A066XK39</accession>
<feature type="compositionally biased region" description="Acidic residues" evidence="1">
    <location>
        <begin position="28"/>
        <end position="52"/>
    </location>
</feature>
<gene>
    <name evidence="2" type="ORF">CSUB01_12429</name>
</gene>
<dbReference type="HOGENOM" id="CLU_2454645_0_0_1"/>
<feature type="region of interest" description="Disordered" evidence="1">
    <location>
        <begin position="1"/>
        <end position="89"/>
    </location>
</feature>
<dbReference type="Proteomes" id="UP000027238">
    <property type="component" value="Unassembled WGS sequence"/>
</dbReference>